<evidence type="ECO:0000256" key="4">
    <source>
        <dbReference type="ARBA" id="ARBA00023163"/>
    </source>
</evidence>
<keyword evidence="7" id="KW-1185">Reference proteome</keyword>
<accession>A0ABU8JI57</accession>
<dbReference type="InterPro" id="IPR005119">
    <property type="entry name" value="LysR_subst-bd"/>
</dbReference>
<keyword evidence="3" id="KW-0238">DNA-binding</keyword>
<dbReference type="CDD" id="cd08422">
    <property type="entry name" value="PBP2_CrgA_like"/>
    <property type="match status" value="1"/>
</dbReference>
<evidence type="ECO:0000256" key="2">
    <source>
        <dbReference type="ARBA" id="ARBA00023015"/>
    </source>
</evidence>
<dbReference type="InterPro" id="IPR036390">
    <property type="entry name" value="WH_DNA-bd_sf"/>
</dbReference>
<gene>
    <name evidence="6" type="ORF">WCU84_05650</name>
</gene>
<dbReference type="SUPFAM" id="SSF53850">
    <property type="entry name" value="Periplasmic binding protein-like II"/>
    <property type="match status" value="1"/>
</dbReference>
<proteinExistence type="inferred from homology"/>
<feature type="domain" description="HTH lysR-type" evidence="5">
    <location>
        <begin position="1"/>
        <end position="59"/>
    </location>
</feature>
<dbReference type="Pfam" id="PF03466">
    <property type="entry name" value="LysR_substrate"/>
    <property type="match status" value="1"/>
</dbReference>
<protein>
    <submittedName>
        <fullName evidence="6">LysR family transcriptional regulator</fullName>
    </submittedName>
</protein>
<dbReference type="InterPro" id="IPR058163">
    <property type="entry name" value="LysR-type_TF_proteobact-type"/>
</dbReference>
<dbReference type="Gene3D" id="3.40.190.290">
    <property type="match status" value="1"/>
</dbReference>
<dbReference type="Gene3D" id="1.10.10.10">
    <property type="entry name" value="Winged helix-like DNA-binding domain superfamily/Winged helix DNA-binding domain"/>
    <property type="match status" value="1"/>
</dbReference>
<evidence type="ECO:0000313" key="7">
    <source>
        <dbReference type="Proteomes" id="UP001359469"/>
    </source>
</evidence>
<dbReference type="InterPro" id="IPR036388">
    <property type="entry name" value="WH-like_DNA-bd_sf"/>
</dbReference>
<comment type="similarity">
    <text evidence="1">Belongs to the LysR transcriptional regulatory family.</text>
</comment>
<comment type="caution">
    <text evidence="6">The sequence shown here is derived from an EMBL/GenBank/DDBJ whole genome shotgun (WGS) entry which is preliminary data.</text>
</comment>
<evidence type="ECO:0000259" key="5">
    <source>
        <dbReference type="PROSITE" id="PS50931"/>
    </source>
</evidence>
<dbReference type="PANTHER" id="PTHR30537:SF5">
    <property type="entry name" value="HTH-TYPE TRANSCRIPTIONAL ACTIVATOR TTDR-RELATED"/>
    <property type="match status" value="1"/>
</dbReference>
<keyword evidence="2" id="KW-0805">Transcription regulation</keyword>
<dbReference type="Pfam" id="PF00126">
    <property type="entry name" value="HTH_1"/>
    <property type="match status" value="1"/>
</dbReference>
<name>A0ABU8JI57_DICCH</name>
<organism evidence="6 7">
    <name type="scientific">Dickeya chrysanthemi</name>
    <name type="common">Pectobacterium chrysanthemi</name>
    <name type="synonym">Erwinia chrysanthemi</name>
    <dbReference type="NCBI Taxonomy" id="556"/>
    <lineage>
        <taxon>Bacteria</taxon>
        <taxon>Pseudomonadati</taxon>
        <taxon>Pseudomonadota</taxon>
        <taxon>Gammaproteobacteria</taxon>
        <taxon>Enterobacterales</taxon>
        <taxon>Pectobacteriaceae</taxon>
        <taxon>Dickeya</taxon>
    </lineage>
</organism>
<dbReference type="Proteomes" id="UP001359469">
    <property type="component" value="Unassembled WGS sequence"/>
</dbReference>
<dbReference type="InterPro" id="IPR000847">
    <property type="entry name" value="LysR_HTH_N"/>
</dbReference>
<sequence length="307" mass="34208">MNRLEMLRIFTTAAASRNFRDAAKQLGVSAQVITRGIQSLEEELGEVLFHRNTRGVQLTSFGERFANNAQHAVANVDGLFQRTNRRQLSEYTGVVRMTAPPFIIRGLVMPRLSQRLADFPGLSLDLRLSEEWADTVNQQIDIGIRMGPVRDNRWIAKVVKKVPFYVVATPELLARVGTPKRVDELEKLPTTALLDRRTGRAWPWLFSQGRLLSPPRPVIVVDDLEAECAAVLSGAGIGQLSGIIATPYLRSGQLVALLNDDMPAPWPLHVYRPQPGPVPARVRVVFDTLVEILSHLDLSLPVDIFPD</sequence>
<dbReference type="SUPFAM" id="SSF46785">
    <property type="entry name" value="Winged helix' DNA-binding domain"/>
    <property type="match status" value="1"/>
</dbReference>
<keyword evidence="4" id="KW-0804">Transcription</keyword>
<dbReference type="RefSeq" id="WP_226052790.1">
    <property type="nucleotide sequence ID" value="NZ_CP161827.1"/>
</dbReference>
<evidence type="ECO:0000313" key="6">
    <source>
        <dbReference type="EMBL" id="MEI7063147.1"/>
    </source>
</evidence>
<dbReference type="PROSITE" id="PS50931">
    <property type="entry name" value="HTH_LYSR"/>
    <property type="match status" value="1"/>
</dbReference>
<reference evidence="6 7" key="1">
    <citation type="submission" date="2024-03" db="EMBL/GenBank/DDBJ databases">
        <title>Analysis of soft rot Pectobacteriaceae population diversity in US potato growing regions between 2016 and 2022.</title>
        <authorList>
            <person name="Ma X."/>
            <person name="Zhang X."/>
            <person name="Stodghill P."/>
            <person name="Rioux R."/>
            <person name="Babler B."/>
            <person name="Shrestha S."/>
            <person name="Babler B."/>
            <person name="Rivedal H."/>
            <person name="Frost K."/>
            <person name="Hao J."/>
            <person name="Secor G."/>
            <person name="Swingle B."/>
        </authorList>
    </citation>
    <scope>NUCLEOTIDE SEQUENCE [LARGE SCALE GENOMIC DNA]</scope>
    <source>
        <strain evidence="6 7">SR64</strain>
    </source>
</reference>
<evidence type="ECO:0000256" key="1">
    <source>
        <dbReference type="ARBA" id="ARBA00009437"/>
    </source>
</evidence>
<evidence type="ECO:0000256" key="3">
    <source>
        <dbReference type="ARBA" id="ARBA00023125"/>
    </source>
</evidence>
<dbReference type="PANTHER" id="PTHR30537">
    <property type="entry name" value="HTH-TYPE TRANSCRIPTIONAL REGULATOR"/>
    <property type="match status" value="1"/>
</dbReference>
<dbReference type="EMBL" id="JBBBOO010000003">
    <property type="protein sequence ID" value="MEI7063147.1"/>
    <property type="molecule type" value="Genomic_DNA"/>
</dbReference>